<reference evidence="3" key="2">
    <citation type="submission" date="2010-03" db="EMBL/GenBank/DDBJ databases">
        <title>The genome sequence of Coccidioides posadasii strain Silveira.</title>
        <authorList>
            <consortium name="The Broad Institute Genome Sequencing Center for Infectious Disease"/>
            <person name="Neafsey D."/>
            <person name="Orbach M."/>
            <person name="Henn M.R."/>
            <person name="Cole G.T."/>
            <person name="Galgiani J."/>
            <person name="Gardner M.J."/>
            <person name="Kirkland T.N."/>
            <person name="Taylor J.W."/>
            <person name="Young S.K."/>
            <person name="Zeng Q."/>
            <person name="Koehrsen M."/>
            <person name="Alvarado L."/>
            <person name="Berlin A."/>
            <person name="Borenstein D."/>
            <person name="Chapman S.B."/>
            <person name="Chen Z."/>
            <person name="Engels R."/>
            <person name="Freedman E."/>
            <person name="Gellesch M."/>
            <person name="Goldberg J."/>
            <person name="Griggs A."/>
            <person name="Gujja S."/>
            <person name="Heilman E."/>
            <person name="Heiman D."/>
            <person name="Howarth C."/>
            <person name="Jen D."/>
            <person name="Larson L."/>
            <person name="Mehta T."/>
            <person name="Neiman D."/>
            <person name="Park D."/>
            <person name="Pearson M."/>
            <person name="Richards J."/>
            <person name="Roberts A."/>
            <person name="Saif S."/>
            <person name="Shea T."/>
            <person name="Shenoy N."/>
            <person name="Sisk P."/>
            <person name="Stolte C."/>
            <person name="Sykes S."/>
            <person name="Walk T."/>
            <person name="White J."/>
            <person name="Yandava C."/>
            <person name="Haas B."/>
            <person name="Nusbaum C."/>
            <person name="Birren B."/>
        </authorList>
    </citation>
    <scope>NUCLEOTIDE SEQUENCE [LARGE SCALE GENOMIC DNA]</scope>
    <source>
        <strain evidence="3">RMSCC 757 / Silveira</strain>
    </source>
</reference>
<dbReference type="HOGENOM" id="CLU_1825116_0_0_1"/>
<dbReference type="VEuPathDB" id="FungiDB:D8B26_003940"/>
<name>E9D9G6_COCPS</name>
<accession>E9D9G6</accession>
<proteinExistence type="predicted"/>
<feature type="compositionally biased region" description="Polar residues" evidence="1">
    <location>
        <begin position="120"/>
        <end position="129"/>
    </location>
</feature>
<protein>
    <submittedName>
        <fullName evidence="2">Predicted protein</fullName>
    </submittedName>
</protein>
<dbReference type="VEuPathDB" id="FungiDB:CPSG_06468"/>
<dbReference type="Proteomes" id="UP000002497">
    <property type="component" value="Unassembled WGS sequence"/>
</dbReference>
<gene>
    <name evidence="2" type="ORF">CPSG_06468</name>
</gene>
<evidence type="ECO:0000313" key="2">
    <source>
        <dbReference type="EMBL" id="EFW17200.1"/>
    </source>
</evidence>
<sequence length="141" mass="15490">MGELSVQPTLSGGPKFLIDAVTWPLHNKTPIARAASTHRSLASEHRCLVKLGSTPEFATLYRSIFQISHTRRFSEMTRTVFTHPVRTLRRQGLGSHRNTGTVKNCIDLYVASKIASVASNPVSTDQSGYNKDGLAAPKTRL</sequence>
<evidence type="ECO:0000256" key="1">
    <source>
        <dbReference type="SAM" id="MobiDB-lite"/>
    </source>
</evidence>
<evidence type="ECO:0000313" key="3">
    <source>
        <dbReference type="Proteomes" id="UP000002497"/>
    </source>
</evidence>
<dbReference type="AlphaFoldDB" id="E9D9G6"/>
<dbReference type="EMBL" id="GL636495">
    <property type="protein sequence ID" value="EFW17200.1"/>
    <property type="molecule type" value="Genomic_DNA"/>
</dbReference>
<organism evidence="3">
    <name type="scientific">Coccidioides posadasii (strain RMSCC 757 / Silveira)</name>
    <name type="common">Valley fever fungus</name>
    <dbReference type="NCBI Taxonomy" id="443226"/>
    <lineage>
        <taxon>Eukaryota</taxon>
        <taxon>Fungi</taxon>
        <taxon>Dikarya</taxon>
        <taxon>Ascomycota</taxon>
        <taxon>Pezizomycotina</taxon>
        <taxon>Eurotiomycetes</taxon>
        <taxon>Eurotiomycetidae</taxon>
        <taxon>Onygenales</taxon>
        <taxon>Onygenaceae</taxon>
        <taxon>Coccidioides</taxon>
    </lineage>
</organism>
<feature type="region of interest" description="Disordered" evidence="1">
    <location>
        <begin position="120"/>
        <end position="141"/>
    </location>
</feature>
<reference evidence="3" key="1">
    <citation type="journal article" date="2010" name="Genome Res.">
        <title>Population genomic sequencing of Coccidioides fungi reveals recent hybridization and transposon control.</title>
        <authorList>
            <person name="Neafsey D.E."/>
            <person name="Barker B.M."/>
            <person name="Sharpton T.J."/>
            <person name="Stajich J.E."/>
            <person name="Park D.J."/>
            <person name="Whiston E."/>
            <person name="Hung C.-Y."/>
            <person name="McMahan C."/>
            <person name="White J."/>
            <person name="Sykes S."/>
            <person name="Heiman D."/>
            <person name="Young S."/>
            <person name="Zeng Q."/>
            <person name="Abouelleil A."/>
            <person name="Aftuck L."/>
            <person name="Bessette D."/>
            <person name="Brown A."/>
            <person name="FitzGerald M."/>
            <person name="Lui A."/>
            <person name="Macdonald J.P."/>
            <person name="Priest M."/>
            <person name="Orbach M.J."/>
            <person name="Galgiani J.N."/>
            <person name="Kirkland T.N."/>
            <person name="Cole G.T."/>
            <person name="Birren B.W."/>
            <person name="Henn M.R."/>
            <person name="Taylor J.W."/>
            <person name="Rounsley S.D."/>
        </authorList>
    </citation>
    <scope>NUCLEOTIDE SEQUENCE [LARGE SCALE GENOMIC DNA]</scope>
    <source>
        <strain evidence="3">RMSCC 757 / Silveira</strain>
    </source>
</reference>
<keyword evidence="3" id="KW-1185">Reference proteome</keyword>
<dbReference type="OMA" id="FQISHTR"/>